<gene>
    <name evidence="3" type="ORF">KY290_024178</name>
</gene>
<feature type="transmembrane region" description="Helical" evidence="1">
    <location>
        <begin position="143"/>
        <end position="162"/>
    </location>
</feature>
<organism evidence="3 4">
    <name type="scientific">Solanum tuberosum</name>
    <name type="common">Potato</name>
    <dbReference type="NCBI Taxonomy" id="4113"/>
    <lineage>
        <taxon>Eukaryota</taxon>
        <taxon>Viridiplantae</taxon>
        <taxon>Streptophyta</taxon>
        <taxon>Embryophyta</taxon>
        <taxon>Tracheophyta</taxon>
        <taxon>Spermatophyta</taxon>
        <taxon>Magnoliopsida</taxon>
        <taxon>eudicotyledons</taxon>
        <taxon>Gunneridae</taxon>
        <taxon>Pentapetalae</taxon>
        <taxon>asterids</taxon>
        <taxon>lamiids</taxon>
        <taxon>Solanales</taxon>
        <taxon>Solanaceae</taxon>
        <taxon>Solanoideae</taxon>
        <taxon>Solaneae</taxon>
        <taxon>Solanum</taxon>
    </lineage>
</organism>
<accession>A0ABQ7US16</accession>
<protein>
    <recommendedName>
        <fullName evidence="2">Late blight resistance protein R1A-like N-terminal domain-containing protein</fullName>
    </recommendedName>
</protein>
<sequence length="215" mass="25303">MLETSKERIGFLNRDFEFQHIFRSFTDLSYMADFTYKVQTLFQDAAEDLKNVNMIHHIDRVTSRIQEKIRITKLEIRDIHLVLSNKDGIDTPEFVIEFIDTVIQNLADFVELGDSVFNELKLLRNFVCFVLGRSMEPKNLHAFLTHIYLVVGRASMIVWLYWKFPSNDTKNQEMNCLLSDLLQMKIKLIQPDVCKIYIDVLHAVQLSKLRMQLVV</sequence>
<dbReference type="Proteomes" id="UP000826656">
    <property type="component" value="Unassembled WGS sequence"/>
</dbReference>
<keyword evidence="1" id="KW-1133">Transmembrane helix</keyword>
<evidence type="ECO:0000256" key="1">
    <source>
        <dbReference type="SAM" id="Phobius"/>
    </source>
</evidence>
<dbReference type="InterPro" id="IPR021929">
    <property type="entry name" value="R1A-like_N"/>
</dbReference>
<dbReference type="EMBL" id="JAIVGD010000018">
    <property type="protein sequence ID" value="KAH0753908.1"/>
    <property type="molecule type" value="Genomic_DNA"/>
</dbReference>
<keyword evidence="1" id="KW-0812">Transmembrane</keyword>
<evidence type="ECO:0000313" key="4">
    <source>
        <dbReference type="Proteomes" id="UP000826656"/>
    </source>
</evidence>
<proteinExistence type="predicted"/>
<feature type="domain" description="Late blight resistance protein R1A-like N-terminal" evidence="2">
    <location>
        <begin position="66"/>
        <end position="207"/>
    </location>
</feature>
<evidence type="ECO:0000313" key="3">
    <source>
        <dbReference type="EMBL" id="KAH0753908.1"/>
    </source>
</evidence>
<dbReference type="Pfam" id="PF12061">
    <property type="entry name" value="NB-LRR"/>
    <property type="match status" value="1"/>
</dbReference>
<name>A0ABQ7US16_SOLTU</name>
<comment type="caution">
    <text evidence="3">The sequence shown here is derived from an EMBL/GenBank/DDBJ whole genome shotgun (WGS) entry which is preliminary data.</text>
</comment>
<reference evidence="3 4" key="1">
    <citation type="journal article" date="2021" name="bioRxiv">
        <title>Chromosome-scale and haplotype-resolved genome assembly of a tetraploid potato cultivar.</title>
        <authorList>
            <person name="Sun H."/>
            <person name="Jiao W.-B."/>
            <person name="Krause K."/>
            <person name="Campoy J.A."/>
            <person name="Goel M."/>
            <person name="Folz-Donahue K."/>
            <person name="Kukat C."/>
            <person name="Huettel B."/>
            <person name="Schneeberger K."/>
        </authorList>
    </citation>
    <scope>NUCLEOTIDE SEQUENCE [LARGE SCALE GENOMIC DNA]</scope>
    <source>
        <strain evidence="3">SolTubOtavaFocal</strain>
        <tissue evidence="3">Leaves</tissue>
    </source>
</reference>
<keyword evidence="4" id="KW-1185">Reference proteome</keyword>
<evidence type="ECO:0000259" key="2">
    <source>
        <dbReference type="Pfam" id="PF12061"/>
    </source>
</evidence>
<keyword evidence="1" id="KW-0472">Membrane</keyword>